<gene>
    <name evidence="4" type="ORF">EDD29_2454</name>
</gene>
<dbReference type="AlphaFoldDB" id="A0A3N1CUD5"/>
<name>A0A3N1CUD5_9ACTN</name>
<protein>
    <submittedName>
        <fullName evidence="4">TetR family transcriptional regulator</fullName>
    </submittedName>
</protein>
<evidence type="ECO:0000256" key="2">
    <source>
        <dbReference type="PROSITE-ProRule" id="PRU00335"/>
    </source>
</evidence>
<accession>A0A3N1CUD5</accession>
<proteinExistence type="predicted"/>
<dbReference type="RefSeq" id="WP_170201368.1">
    <property type="nucleotide sequence ID" value="NZ_RJKE01000001.1"/>
</dbReference>
<dbReference type="PROSITE" id="PS50977">
    <property type="entry name" value="HTH_TETR_2"/>
    <property type="match status" value="1"/>
</dbReference>
<dbReference type="PANTHER" id="PTHR30055">
    <property type="entry name" value="HTH-TYPE TRANSCRIPTIONAL REGULATOR RUTR"/>
    <property type="match status" value="1"/>
</dbReference>
<evidence type="ECO:0000313" key="5">
    <source>
        <dbReference type="Proteomes" id="UP000272400"/>
    </source>
</evidence>
<keyword evidence="5" id="KW-1185">Reference proteome</keyword>
<dbReference type="Proteomes" id="UP000272400">
    <property type="component" value="Unassembled WGS sequence"/>
</dbReference>
<evidence type="ECO:0000313" key="4">
    <source>
        <dbReference type="EMBL" id="ROO84922.1"/>
    </source>
</evidence>
<sequence>MVSPTRARILDAALELIQRHGFGGTTVTGIEELAGLSPGSGSFYRHFRSKEEVFRAVLERELERAQGYRDEFERGPVADPQEALTRRFLQQLDYMARVRPLINLLAREHGRFPDLTDRIGAALVDQGIIEEAAHLMRDLPSGPAHDDPRALLTVVVSALTGYHLLQGYFGRSPSDVAPDRFAAALAAVMAAPPA</sequence>
<dbReference type="GO" id="GO:0003700">
    <property type="term" value="F:DNA-binding transcription factor activity"/>
    <property type="evidence" value="ECO:0007669"/>
    <property type="project" value="TreeGrafter"/>
</dbReference>
<comment type="caution">
    <text evidence="4">The sequence shown here is derived from an EMBL/GenBank/DDBJ whole genome shotgun (WGS) entry which is preliminary data.</text>
</comment>
<dbReference type="PANTHER" id="PTHR30055:SF223">
    <property type="entry name" value="HTH-TYPE TRANSCRIPTIONAL REGULATOR UIDR"/>
    <property type="match status" value="1"/>
</dbReference>
<feature type="domain" description="HTH tetR-type" evidence="3">
    <location>
        <begin position="3"/>
        <end position="65"/>
    </location>
</feature>
<dbReference type="Gene3D" id="1.10.357.10">
    <property type="entry name" value="Tetracycline Repressor, domain 2"/>
    <property type="match status" value="1"/>
</dbReference>
<dbReference type="InterPro" id="IPR001647">
    <property type="entry name" value="HTH_TetR"/>
</dbReference>
<organism evidence="4 5">
    <name type="scientific">Actinocorallia herbida</name>
    <dbReference type="NCBI Taxonomy" id="58109"/>
    <lineage>
        <taxon>Bacteria</taxon>
        <taxon>Bacillati</taxon>
        <taxon>Actinomycetota</taxon>
        <taxon>Actinomycetes</taxon>
        <taxon>Streptosporangiales</taxon>
        <taxon>Thermomonosporaceae</taxon>
        <taxon>Actinocorallia</taxon>
    </lineage>
</organism>
<reference evidence="4 5" key="1">
    <citation type="submission" date="2018-11" db="EMBL/GenBank/DDBJ databases">
        <title>Sequencing the genomes of 1000 actinobacteria strains.</title>
        <authorList>
            <person name="Klenk H.-P."/>
        </authorList>
    </citation>
    <scope>NUCLEOTIDE SEQUENCE [LARGE SCALE GENOMIC DNA]</scope>
    <source>
        <strain evidence="4 5">DSM 44254</strain>
    </source>
</reference>
<dbReference type="InterPro" id="IPR050109">
    <property type="entry name" value="HTH-type_TetR-like_transc_reg"/>
</dbReference>
<dbReference type="SUPFAM" id="SSF46689">
    <property type="entry name" value="Homeodomain-like"/>
    <property type="match status" value="1"/>
</dbReference>
<dbReference type="EMBL" id="RJKE01000001">
    <property type="protein sequence ID" value="ROO84922.1"/>
    <property type="molecule type" value="Genomic_DNA"/>
</dbReference>
<dbReference type="Pfam" id="PF00440">
    <property type="entry name" value="TetR_N"/>
    <property type="match status" value="1"/>
</dbReference>
<feature type="DNA-binding region" description="H-T-H motif" evidence="2">
    <location>
        <begin position="28"/>
        <end position="47"/>
    </location>
</feature>
<keyword evidence="1 2" id="KW-0238">DNA-binding</keyword>
<evidence type="ECO:0000256" key="1">
    <source>
        <dbReference type="ARBA" id="ARBA00023125"/>
    </source>
</evidence>
<evidence type="ECO:0000259" key="3">
    <source>
        <dbReference type="PROSITE" id="PS50977"/>
    </source>
</evidence>
<dbReference type="InterPro" id="IPR009057">
    <property type="entry name" value="Homeodomain-like_sf"/>
</dbReference>
<dbReference type="GO" id="GO:0000976">
    <property type="term" value="F:transcription cis-regulatory region binding"/>
    <property type="evidence" value="ECO:0007669"/>
    <property type="project" value="TreeGrafter"/>
</dbReference>